<evidence type="ECO:0000256" key="3">
    <source>
        <dbReference type="ARBA" id="ARBA00022692"/>
    </source>
</evidence>
<dbReference type="SUPFAM" id="SSF48371">
    <property type="entry name" value="ARM repeat"/>
    <property type="match status" value="1"/>
</dbReference>
<accession>A0A8C5QJF1</accession>
<evidence type="ECO:0000256" key="1">
    <source>
        <dbReference type="ARBA" id="ARBA00004232"/>
    </source>
</evidence>
<keyword evidence="4" id="KW-0472">Membrane</keyword>
<evidence type="ECO:0000313" key="6">
    <source>
        <dbReference type="Ensembl" id="ENSLLEP00000038405.1"/>
    </source>
</evidence>
<comment type="similarity">
    <text evidence="2">Belongs to the CBF/MAK21 family.</text>
</comment>
<reference evidence="6" key="1">
    <citation type="submission" date="2025-08" db="UniProtKB">
        <authorList>
            <consortium name="Ensembl"/>
        </authorList>
    </citation>
    <scope>IDENTIFICATION</scope>
</reference>
<dbReference type="Proteomes" id="UP000694569">
    <property type="component" value="Unplaced"/>
</dbReference>
<evidence type="ECO:0000313" key="7">
    <source>
        <dbReference type="Proteomes" id="UP000694569"/>
    </source>
</evidence>
<keyword evidence="7" id="KW-1185">Reference proteome</keyword>
<keyword evidence="4" id="KW-1133">Transmembrane helix</keyword>
<dbReference type="AlphaFoldDB" id="A0A8C5QJF1"/>
<feature type="domain" description="CCAAT-binding factor" evidence="5">
    <location>
        <begin position="314"/>
        <end position="463"/>
    </location>
</feature>
<protein>
    <submittedName>
        <fullName evidence="6">Nucleolar complex associated 4 homolog</fullName>
    </submittedName>
</protein>
<comment type="subcellular location">
    <subcellularLocation>
        <location evidence="1">Nucleus membrane</location>
        <topology evidence="1">Multi-pass membrane protein</topology>
    </subcellularLocation>
</comment>
<keyword evidence="3" id="KW-0812">Transmembrane</keyword>
<dbReference type="GO" id="GO:0031965">
    <property type="term" value="C:nuclear membrane"/>
    <property type="evidence" value="ECO:0007669"/>
    <property type="project" value="UniProtKB-SubCell"/>
</dbReference>
<proteinExistence type="inferred from homology"/>
<reference evidence="6" key="2">
    <citation type="submission" date="2025-09" db="UniProtKB">
        <authorList>
            <consortium name="Ensembl"/>
        </authorList>
    </citation>
    <scope>IDENTIFICATION</scope>
</reference>
<dbReference type="OrthoDB" id="10263185at2759"/>
<dbReference type="PANTHER" id="PTHR12455">
    <property type="entry name" value="NUCLEOLAR COMPLEX PROTEIN 4"/>
    <property type="match status" value="1"/>
</dbReference>
<dbReference type="GeneTree" id="ENSGT00390000016776"/>
<evidence type="ECO:0000256" key="2">
    <source>
        <dbReference type="ARBA" id="ARBA00007797"/>
    </source>
</evidence>
<dbReference type="PANTHER" id="PTHR12455:SF0">
    <property type="entry name" value="NUCLEOLAR COMPLEX PROTEIN 4 HOMOLOG"/>
    <property type="match status" value="1"/>
</dbReference>
<dbReference type="InterPro" id="IPR016024">
    <property type="entry name" value="ARM-type_fold"/>
</dbReference>
<dbReference type="GO" id="GO:0030692">
    <property type="term" value="C:Noc4p-Nop14p complex"/>
    <property type="evidence" value="ECO:0007669"/>
    <property type="project" value="TreeGrafter"/>
</dbReference>
<dbReference type="Pfam" id="PF03914">
    <property type="entry name" value="CBF"/>
    <property type="match status" value="1"/>
</dbReference>
<evidence type="ECO:0000256" key="4">
    <source>
        <dbReference type="ARBA" id="ARBA00022989"/>
    </source>
</evidence>
<dbReference type="Ensembl" id="ENSLLET00000039919.1">
    <property type="protein sequence ID" value="ENSLLEP00000038405.1"/>
    <property type="gene ID" value="ENSLLEG00000024358.1"/>
</dbReference>
<name>A0A8C5QJF1_9ANUR</name>
<organism evidence="6 7">
    <name type="scientific">Leptobrachium leishanense</name>
    <name type="common">Leishan spiny toad</name>
    <dbReference type="NCBI Taxonomy" id="445787"/>
    <lineage>
        <taxon>Eukaryota</taxon>
        <taxon>Metazoa</taxon>
        <taxon>Chordata</taxon>
        <taxon>Craniata</taxon>
        <taxon>Vertebrata</taxon>
        <taxon>Euteleostomi</taxon>
        <taxon>Amphibia</taxon>
        <taxon>Batrachia</taxon>
        <taxon>Anura</taxon>
        <taxon>Pelobatoidea</taxon>
        <taxon>Megophryidae</taxon>
        <taxon>Leptobrachium</taxon>
    </lineage>
</organism>
<gene>
    <name evidence="6" type="primary">NOC4L</name>
</gene>
<dbReference type="InterPro" id="IPR027193">
    <property type="entry name" value="Noc4"/>
</dbReference>
<evidence type="ECO:0000259" key="5">
    <source>
        <dbReference type="Pfam" id="PF03914"/>
    </source>
</evidence>
<dbReference type="GO" id="GO:0032040">
    <property type="term" value="C:small-subunit processome"/>
    <property type="evidence" value="ECO:0007669"/>
    <property type="project" value="TreeGrafter"/>
</dbReference>
<dbReference type="GO" id="GO:0042254">
    <property type="term" value="P:ribosome biogenesis"/>
    <property type="evidence" value="ECO:0007669"/>
    <property type="project" value="InterPro"/>
</dbReference>
<sequence length="524" mass="60514">MAARKGRHALRRLEGSGDQIRRGLSEKLCAVLENRGNANAVFDILEYLESEKDDDVQAAIRTCSKLFKALLEKRELHVGVLPVEDDSMPDTSSAEETYKIWIRHRYNSCVACLLDLMHRSSIQVQDLALETLMNFIQMEGRFPLEKAEWKESSFPRELLKSVVNRLLHEEADSTKLISRFQEYVAYDDVRYYTMTLINDCIARVHQKSKAMVLPIFQNNVFCLISSINMPDDDTLSNFLINQKEIQDDWKPAKRKEHKKVFEKVWMNFLKYRLPVSLYKKVLLILHESILPHMVKPTLLIDFLTAAYDVGGAISLLALNGLFVLIHQHNLEYPDFYKKLYSLLDPSVFHVKYQARFFHLADLFLSSTHLPVYLVAAFAKRLSRLSLTAPPQVLVVIIPFICNLIRRHPACRPLIHRPTAVGDRTSDPYIMEEPDPAKSRALESSLWELETLQKHYHADVVRAANVIIRALSTHETNISELLEVSAYEMFEKEVKKKFKAVPLEFEPVRGLLGRKHDITAEYFAF</sequence>
<dbReference type="InterPro" id="IPR005612">
    <property type="entry name" value="CCAAT-binding_factor"/>
</dbReference>